<dbReference type="PANTHER" id="PTHR43080:SF2">
    <property type="entry name" value="CBS DOMAIN-CONTAINING PROTEIN"/>
    <property type="match status" value="1"/>
</dbReference>
<evidence type="ECO:0000313" key="5">
    <source>
        <dbReference type="Proteomes" id="UP000509301"/>
    </source>
</evidence>
<proteinExistence type="predicted"/>
<sequence>MKVKEVMVKDLVRVEANSTLRNALKIMLERGIRRLVVEEQGLVTIRDLVYGWYDKKSYVRDVMAVDLLAVSEDLDLKQATKIMTSKGVGSLLVVSGDKTVGIVTERDLIRNCKVEEDIRVGDVMKIDPLLVSPEVEVKEVGLAMKENWERHAVVVENSLASGVISIRDVGRAILNDKMDLKASSVMSSPVFKVTPDSSLETARSLMSSRNIGFLPVVDPRTLLGSLDEREILAVFSI</sequence>
<name>A0A6N0NVH7_9CREN</name>
<accession>A0A6N0NVH7</accession>
<gene>
    <name evidence="4" type="ORF">GWK48_01010</name>
</gene>
<dbReference type="Pfam" id="PF00571">
    <property type="entry name" value="CBS"/>
    <property type="match status" value="4"/>
</dbReference>
<dbReference type="EMBL" id="CP049074">
    <property type="protein sequence ID" value="QKQ99159.1"/>
    <property type="molecule type" value="Genomic_DNA"/>
</dbReference>
<dbReference type="RefSeq" id="WP_174628785.1">
    <property type="nucleotide sequence ID" value="NZ_CP049074.1"/>
</dbReference>
<evidence type="ECO:0000256" key="2">
    <source>
        <dbReference type="PROSITE-ProRule" id="PRU00703"/>
    </source>
</evidence>
<dbReference type="OrthoDB" id="43333at2157"/>
<keyword evidence="5" id="KW-1185">Reference proteome</keyword>
<evidence type="ECO:0000313" key="4">
    <source>
        <dbReference type="EMBL" id="QKQ99159.1"/>
    </source>
</evidence>
<feature type="domain" description="CBS" evidence="3">
    <location>
        <begin position="63"/>
        <end position="118"/>
    </location>
</feature>
<dbReference type="PROSITE" id="PS51371">
    <property type="entry name" value="CBS"/>
    <property type="match status" value="2"/>
</dbReference>
<evidence type="ECO:0000259" key="3">
    <source>
        <dbReference type="PROSITE" id="PS51371"/>
    </source>
</evidence>
<dbReference type="PANTHER" id="PTHR43080">
    <property type="entry name" value="CBS DOMAIN-CONTAINING PROTEIN CBSX3, MITOCHONDRIAL"/>
    <property type="match status" value="1"/>
</dbReference>
<dbReference type="GeneID" id="55640482"/>
<protein>
    <submittedName>
        <fullName evidence="4">CBS domain-containing protein</fullName>
    </submittedName>
</protein>
<dbReference type="SUPFAM" id="SSF54631">
    <property type="entry name" value="CBS-domain pair"/>
    <property type="match status" value="3"/>
</dbReference>
<dbReference type="AlphaFoldDB" id="A0A6N0NVH7"/>
<evidence type="ECO:0000256" key="1">
    <source>
        <dbReference type="ARBA" id="ARBA00023122"/>
    </source>
</evidence>
<dbReference type="KEGG" id="mten:GWK48_01010"/>
<organism evidence="4 5">
    <name type="scientific">Metallosphaera tengchongensis</name>
    <dbReference type="NCBI Taxonomy" id="1532350"/>
    <lineage>
        <taxon>Archaea</taxon>
        <taxon>Thermoproteota</taxon>
        <taxon>Thermoprotei</taxon>
        <taxon>Sulfolobales</taxon>
        <taxon>Sulfolobaceae</taxon>
        <taxon>Metallosphaera</taxon>
    </lineage>
</organism>
<dbReference type="Proteomes" id="UP000509301">
    <property type="component" value="Chromosome"/>
</dbReference>
<reference evidence="4 5" key="1">
    <citation type="submission" date="2020-02" db="EMBL/GenBank/DDBJ databases">
        <title>Comparative genome analysis reveals the metabolism and evolution of the thermophilic archaeal genus Metallosphaera.</title>
        <authorList>
            <person name="Jiang C."/>
        </authorList>
    </citation>
    <scope>NUCLEOTIDE SEQUENCE [LARGE SCALE GENOMIC DNA]</scope>
    <source>
        <strain evidence="4 5">Ric-A</strain>
    </source>
</reference>
<dbReference type="InterPro" id="IPR000644">
    <property type="entry name" value="CBS_dom"/>
</dbReference>
<dbReference type="CDD" id="cd02205">
    <property type="entry name" value="CBS_pair_SF"/>
    <property type="match status" value="1"/>
</dbReference>
<dbReference type="InterPro" id="IPR046342">
    <property type="entry name" value="CBS_dom_sf"/>
</dbReference>
<feature type="domain" description="CBS" evidence="3">
    <location>
        <begin position="186"/>
        <end position="237"/>
    </location>
</feature>
<dbReference type="InterPro" id="IPR051257">
    <property type="entry name" value="Diverse_CBS-Domain"/>
</dbReference>
<keyword evidence="1 2" id="KW-0129">CBS domain</keyword>
<dbReference type="SMART" id="SM00116">
    <property type="entry name" value="CBS"/>
    <property type="match status" value="4"/>
</dbReference>
<dbReference type="Gene3D" id="3.10.580.10">
    <property type="entry name" value="CBS-domain"/>
    <property type="match status" value="3"/>
</dbReference>